<gene>
    <name evidence="1" type="ORF">SVIM_LOCUS311979</name>
</gene>
<proteinExistence type="predicted"/>
<name>A0A6N2M3E7_SALVM</name>
<organism evidence="1">
    <name type="scientific">Salix viminalis</name>
    <name type="common">Common osier</name>
    <name type="synonym">Basket willow</name>
    <dbReference type="NCBI Taxonomy" id="40686"/>
    <lineage>
        <taxon>Eukaryota</taxon>
        <taxon>Viridiplantae</taxon>
        <taxon>Streptophyta</taxon>
        <taxon>Embryophyta</taxon>
        <taxon>Tracheophyta</taxon>
        <taxon>Spermatophyta</taxon>
        <taxon>Magnoliopsida</taxon>
        <taxon>eudicotyledons</taxon>
        <taxon>Gunneridae</taxon>
        <taxon>Pentapetalae</taxon>
        <taxon>rosids</taxon>
        <taxon>fabids</taxon>
        <taxon>Malpighiales</taxon>
        <taxon>Salicaceae</taxon>
        <taxon>Saliceae</taxon>
        <taxon>Salix</taxon>
    </lineage>
</organism>
<reference evidence="1" key="1">
    <citation type="submission" date="2019-03" db="EMBL/GenBank/DDBJ databases">
        <authorList>
            <person name="Mank J."/>
            <person name="Almeida P."/>
        </authorList>
    </citation>
    <scope>NUCLEOTIDE SEQUENCE</scope>
    <source>
        <strain evidence="1">78183</strain>
    </source>
</reference>
<sequence>MLIRIKFGCEETVGSEFEKAKPLLLKNLDIDVLAVIASKTGHDICQWCRAPIKSSCIHLSGSLHHTRVKGYNREILGRPH</sequence>
<dbReference type="EMBL" id="CAADRP010001685">
    <property type="protein sequence ID" value="VFU48046.1"/>
    <property type="molecule type" value="Genomic_DNA"/>
</dbReference>
<evidence type="ECO:0000313" key="1">
    <source>
        <dbReference type="EMBL" id="VFU48046.1"/>
    </source>
</evidence>
<protein>
    <submittedName>
        <fullName evidence="1">Uncharacterized protein</fullName>
    </submittedName>
</protein>
<dbReference type="AlphaFoldDB" id="A0A6N2M3E7"/>
<accession>A0A6N2M3E7</accession>